<dbReference type="SUPFAM" id="SSF53756">
    <property type="entry name" value="UDP-Glycosyltransferase/glycogen phosphorylase"/>
    <property type="match status" value="1"/>
</dbReference>
<name>A0A6J7BRK8_9ZZZZ</name>
<dbReference type="AlphaFoldDB" id="A0A6J7BRK8"/>
<protein>
    <submittedName>
        <fullName evidence="1">Unannotated protein</fullName>
    </submittedName>
</protein>
<reference evidence="1" key="1">
    <citation type="submission" date="2020-05" db="EMBL/GenBank/DDBJ databases">
        <authorList>
            <person name="Chiriac C."/>
            <person name="Salcher M."/>
            <person name="Ghai R."/>
            <person name="Kavagutti S V."/>
        </authorList>
    </citation>
    <scope>NUCLEOTIDE SEQUENCE</scope>
</reference>
<dbReference type="EMBL" id="CAFBIZ010000023">
    <property type="protein sequence ID" value="CAB4846838.1"/>
    <property type="molecule type" value="Genomic_DNA"/>
</dbReference>
<gene>
    <name evidence="1" type="ORF">UFOPK3268_00315</name>
</gene>
<accession>A0A6J7BRK8</accession>
<proteinExistence type="predicted"/>
<organism evidence="1">
    <name type="scientific">freshwater metagenome</name>
    <dbReference type="NCBI Taxonomy" id="449393"/>
    <lineage>
        <taxon>unclassified sequences</taxon>
        <taxon>metagenomes</taxon>
        <taxon>ecological metagenomes</taxon>
    </lineage>
</organism>
<dbReference type="Gene3D" id="3.40.50.2000">
    <property type="entry name" value="Glycogen Phosphorylase B"/>
    <property type="match status" value="1"/>
</dbReference>
<evidence type="ECO:0000313" key="1">
    <source>
        <dbReference type="EMBL" id="CAB4846838.1"/>
    </source>
</evidence>
<sequence length="657" mass="69825">MSAVLVLATGVAPTAGDLAALRACDAEIVVCVVHPAPGLWVRALTRLRQSAKVRRARSFAWRQFKRGRRVLRRLQRELARLSIRMRPKPEAPSAASAGDGSDREPPLVTFASGLSGIALLRLRRAIADVERELDSHGKIDMLVSLDGQASTVAWHVARSRPGVIAVDGSEAAVRFLTGSLASSIDLGERAAILDAPESLYPALVERESRRRRIVVLAPDLTEADLRAVSDSRADADVVGLRAGSMHGVALLAGASAVMVTTTIEDVVGEGRPSALRVLGADEVLDSGRIVTAAAVQSAVAPSGGSQHLLIGPANYAGQGAAWARALEQRTGVTARNLTVVSPQASFMFPADIPMTYTDWADPVVRARAAVEAVLPSTHVLLEALRPLLGLGDSGASTAWDLQAGAREIAHLVLSGRRVGLVLHGSEARRPREHVALYPMSPFANSGHEDETQARTTQTDNVHALMETLDVTRFVSTPDMLDFVPGAVWLPIVVGPTSFIPGRELFSRPRPVVMHAPSSGPLKGSDHIDPVLEKLDARGVIEYRRLQDIPPSLLPSYLRDTDILVDQVVLGNPGVLAAQAMACGRVVVAHLSGAVRARFGSTVPVVEATPSTLREVILGLVAEEDASRAVGAAGPAFVREHHDGRRSAAVLFDFVRGE</sequence>